<comment type="caution">
    <text evidence="2">The sequence shown here is derived from an EMBL/GenBank/DDBJ whole genome shotgun (WGS) entry which is preliminary data.</text>
</comment>
<evidence type="ECO:0000313" key="3">
    <source>
        <dbReference type="Proteomes" id="UP001362999"/>
    </source>
</evidence>
<name>A0AAW0CBW1_9AGAR</name>
<dbReference type="InterPro" id="IPR036047">
    <property type="entry name" value="F-box-like_dom_sf"/>
</dbReference>
<protein>
    <recommendedName>
        <fullName evidence="1">F-box domain-containing protein</fullName>
    </recommendedName>
</protein>
<gene>
    <name evidence="2" type="ORF">R3P38DRAFT_2911020</name>
</gene>
<dbReference type="PROSITE" id="PS50181">
    <property type="entry name" value="FBOX"/>
    <property type="match status" value="1"/>
</dbReference>
<dbReference type="AlphaFoldDB" id="A0AAW0CBW1"/>
<organism evidence="2 3">
    <name type="scientific">Favolaschia claudopus</name>
    <dbReference type="NCBI Taxonomy" id="2862362"/>
    <lineage>
        <taxon>Eukaryota</taxon>
        <taxon>Fungi</taxon>
        <taxon>Dikarya</taxon>
        <taxon>Basidiomycota</taxon>
        <taxon>Agaricomycotina</taxon>
        <taxon>Agaricomycetes</taxon>
        <taxon>Agaricomycetidae</taxon>
        <taxon>Agaricales</taxon>
        <taxon>Marasmiineae</taxon>
        <taxon>Mycenaceae</taxon>
        <taxon>Favolaschia</taxon>
    </lineage>
</organism>
<keyword evidence="3" id="KW-1185">Reference proteome</keyword>
<proteinExistence type="predicted"/>
<dbReference type="InterPro" id="IPR001810">
    <property type="entry name" value="F-box_dom"/>
</dbReference>
<reference evidence="2 3" key="1">
    <citation type="journal article" date="2024" name="J Genomics">
        <title>Draft genome sequencing and assembly of Favolaschia claudopus CIRM-BRFM 2984 isolated from oak limbs.</title>
        <authorList>
            <person name="Navarro D."/>
            <person name="Drula E."/>
            <person name="Chaduli D."/>
            <person name="Cazenave R."/>
            <person name="Ahrendt S."/>
            <person name="Wang J."/>
            <person name="Lipzen A."/>
            <person name="Daum C."/>
            <person name="Barry K."/>
            <person name="Grigoriev I.V."/>
            <person name="Favel A."/>
            <person name="Rosso M.N."/>
            <person name="Martin F."/>
        </authorList>
    </citation>
    <scope>NUCLEOTIDE SEQUENCE [LARGE SCALE GENOMIC DNA]</scope>
    <source>
        <strain evidence="2 3">CIRM-BRFM 2984</strain>
    </source>
</reference>
<dbReference type="SUPFAM" id="SSF81383">
    <property type="entry name" value="F-box domain"/>
    <property type="match status" value="1"/>
</dbReference>
<sequence length="498" mass="56103">MYRSTQPIHDLPPELRLLIVSFIDKNGLWNLTHVSRSFRKLALLPLLERHGFTMSRITGDEITVSEGEYFLLPLIWSIHPIDKLTILPANPYASPPRFLLDVLDALPQVSELTISGRIHRLGALGAARIIERFSQGGQDPVVLVGFGSIRLSQYRWLRPMPFGWGRWIPRLGLSTLTPLQSVFVPAMIGFLVVGCIIESFCFMRNIGSWLFKCCFGPPWNQRVRIDVALGNISGDVLHIQNIAFPLIPRFTLVTFPKNSWRQLIPHLPGLSAPQYAVLLQSLDLGKDLHELSVGSHCSLDLSVLWKFMLKHPCLESLDLQYQSIDRASLPGAREPRPPPTDITRLSAPAEYIPYLLPTEPSITELTISSAADSLHLSAALTTIALSRAEHLLSSLIVYFFYMDDRVQSLPWREWPSDDDEEDSRLGGFTTLILNVTGATYTDSERMGIPRWLARCSGLLSVEFRTRWIPFGEQPALEEAIAQACIEVNANPLEVRFRH</sequence>
<dbReference type="Proteomes" id="UP001362999">
    <property type="component" value="Unassembled WGS sequence"/>
</dbReference>
<dbReference type="EMBL" id="JAWWNJ010000019">
    <property type="protein sequence ID" value="KAK7036214.1"/>
    <property type="molecule type" value="Genomic_DNA"/>
</dbReference>
<feature type="domain" description="F-box" evidence="1">
    <location>
        <begin position="5"/>
        <end position="41"/>
    </location>
</feature>
<accession>A0AAW0CBW1</accession>
<evidence type="ECO:0000259" key="1">
    <source>
        <dbReference type="PROSITE" id="PS50181"/>
    </source>
</evidence>
<evidence type="ECO:0000313" key="2">
    <source>
        <dbReference type="EMBL" id="KAK7036214.1"/>
    </source>
</evidence>